<evidence type="ECO:0000313" key="4">
    <source>
        <dbReference type="Proteomes" id="UP001577267"/>
    </source>
</evidence>
<reference evidence="3 4" key="1">
    <citation type="submission" date="2024-09" db="EMBL/GenBank/DDBJ databases">
        <title>Draft genome sequence of multifaceted antimicrobials producing Streptomyces sp. strain FH1.</title>
        <authorList>
            <person name="Hassan F."/>
            <person name="Ali H."/>
            <person name="Hassan N."/>
            <person name="Nawaz A."/>
        </authorList>
    </citation>
    <scope>NUCLEOTIDE SEQUENCE [LARGE SCALE GENOMIC DNA]</scope>
    <source>
        <strain evidence="3 4">FH1</strain>
    </source>
</reference>
<dbReference type="Proteomes" id="UP001577267">
    <property type="component" value="Unassembled WGS sequence"/>
</dbReference>
<keyword evidence="4" id="KW-1185">Reference proteome</keyword>
<evidence type="ECO:0000256" key="1">
    <source>
        <dbReference type="SAM" id="MobiDB-lite"/>
    </source>
</evidence>
<feature type="compositionally biased region" description="Basic and acidic residues" evidence="1">
    <location>
        <begin position="184"/>
        <end position="195"/>
    </location>
</feature>
<dbReference type="EMBL" id="JBHGBT010000014">
    <property type="protein sequence ID" value="MFB4195890.1"/>
    <property type="molecule type" value="Genomic_DNA"/>
</dbReference>
<evidence type="ECO:0000313" key="3">
    <source>
        <dbReference type="EMBL" id="MFB4195890.1"/>
    </source>
</evidence>
<dbReference type="RefSeq" id="WP_375063815.1">
    <property type="nucleotide sequence ID" value="NZ_JBHGBT010000014.1"/>
</dbReference>
<evidence type="ECO:0000256" key="2">
    <source>
        <dbReference type="SAM" id="SignalP"/>
    </source>
</evidence>
<protein>
    <submittedName>
        <fullName evidence="3">Uncharacterized protein</fullName>
    </submittedName>
</protein>
<feature type="signal peptide" evidence="2">
    <location>
        <begin position="1"/>
        <end position="25"/>
    </location>
</feature>
<feature type="compositionally biased region" description="Low complexity" evidence="1">
    <location>
        <begin position="32"/>
        <end position="52"/>
    </location>
</feature>
<comment type="caution">
    <text evidence="3">The sequence shown here is derived from an EMBL/GenBank/DDBJ whole genome shotgun (WGS) entry which is preliminary data.</text>
</comment>
<proteinExistence type="predicted"/>
<gene>
    <name evidence="3" type="ORF">ACE11A_16210</name>
</gene>
<feature type="region of interest" description="Disordered" evidence="1">
    <location>
        <begin position="175"/>
        <end position="239"/>
    </location>
</feature>
<name>A0ABV4ZP39_9ACTN</name>
<accession>A0ABV4ZP39</accession>
<organism evidence="3 4">
    <name type="scientific">Streptomyces carpaticus</name>
    <dbReference type="NCBI Taxonomy" id="285558"/>
    <lineage>
        <taxon>Bacteria</taxon>
        <taxon>Bacillati</taxon>
        <taxon>Actinomycetota</taxon>
        <taxon>Actinomycetes</taxon>
        <taxon>Kitasatosporales</taxon>
        <taxon>Streptomycetaceae</taxon>
        <taxon>Streptomyces</taxon>
    </lineage>
</organism>
<feature type="region of interest" description="Disordered" evidence="1">
    <location>
        <begin position="28"/>
        <end position="74"/>
    </location>
</feature>
<feature type="chain" id="PRO_5047301943" evidence="2">
    <location>
        <begin position="26"/>
        <end position="239"/>
    </location>
</feature>
<sequence length="239" mass="23972">MIATRSVRRLPAAVLLLPVLTLPLASCGTGTPAAPASEVTEESAAPPASSSPAQPPPEESPAGTGEESVFPGVDPGLIQLTEIPGYTLAPQSAGVVGEDGWGITYVAASGSTIELRVERAEPGAADTEISADKAAGITEFHRILDGLRVSVITTDPDIDPDLLRAALEAARPADAAEVVSAQEEAAREPAGEARATDGQAGSEQAGKEPASGPQPSPVERGDLPPVGDGAPVQPEGVSG</sequence>
<keyword evidence="2" id="KW-0732">Signal</keyword>